<keyword evidence="1" id="KW-0812">Transmembrane</keyword>
<dbReference type="EMBL" id="JBHTKX010000001">
    <property type="protein sequence ID" value="MFD1127180.1"/>
    <property type="molecule type" value="Genomic_DNA"/>
</dbReference>
<dbReference type="InterPro" id="IPR014729">
    <property type="entry name" value="Rossmann-like_a/b/a_fold"/>
</dbReference>
<evidence type="ECO:0000313" key="3">
    <source>
        <dbReference type="EMBL" id="MFD1127180.1"/>
    </source>
</evidence>
<dbReference type="Gene3D" id="3.40.50.620">
    <property type="entry name" value="HUPs"/>
    <property type="match status" value="1"/>
</dbReference>
<accession>A0ABW3PPI1</accession>
<feature type="domain" description="DUF218" evidence="2">
    <location>
        <begin position="58"/>
        <end position="192"/>
    </location>
</feature>
<sequence length="216" mass="24500">MTFEQAKPMNKRPRETNFFRYAFRILAAVVIIGLIWVVYVQWKIFNPNETTEIADPVDVGIVLGASLWGDEPSPGLAERLDKALELYNAGSFRYFIVTGGLDSPQHRLTEAEGMQRYLVEHGVEASRIFLENEATSTYENLLFSQKIMTDEGLTSSIIITHDFHGMRSLEIAEFLDYEAPAVSLAESVVMPFLPSQIRETLAYTKWKLDAALLFLQ</sequence>
<keyword evidence="1" id="KW-0472">Membrane</keyword>
<dbReference type="InterPro" id="IPR003848">
    <property type="entry name" value="DUF218"/>
</dbReference>
<evidence type="ECO:0000256" key="1">
    <source>
        <dbReference type="SAM" id="Phobius"/>
    </source>
</evidence>
<dbReference type="PANTHER" id="PTHR30336:SF20">
    <property type="entry name" value="DUF218 DOMAIN-CONTAINING PROTEIN"/>
    <property type="match status" value="1"/>
</dbReference>
<comment type="caution">
    <text evidence="3">The sequence shown here is derived from an EMBL/GenBank/DDBJ whole genome shotgun (WGS) entry which is preliminary data.</text>
</comment>
<name>A0ABW3PPI1_9BACL</name>
<dbReference type="RefSeq" id="WP_244533210.1">
    <property type="nucleotide sequence ID" value="NZ_JBHTKX010000001.1"/>
</dbReference>
<evidence type="ECO:0000313" key="4">
    <source>
        <dbReference type="Proteomes" id="UP001597169"/>
    </source>
</evidence>
<keyword evidence="4" id="KW-1185">Reference proteome</keyword>
<gene>
    <name evidence="3" type="ORF">ACFQ3J_03215</name>
</gene>
<dbReference type="InterPro" id="IPR051599">
    <property type="entry name" value="Cell_Envelope_Assoc"/>
</dbReference>
<protein>
    <submittedName>
        <fullName evidence="3">Vancomycin high temperature exclusion protein</fullName>
    </submittedName>
</protein>
<dbReference type="Proteomes" id="UP001597169">
    <property type="component" value="Unassembled WGS sequence"/>
</dbReference>
<feature type="transmembrane region" description="Helical" evidence="1">
    <location>
        <begin position="21"/>
        <end position="42"/>
    </location>
</feature>
<dbReference type="Pfam" id="PF02698">
    <property type="entry name" value="DUF218"/>
    <property type="match status" value="1"/>
</dbReference>
<evidence type="ECO:0000259" key="2">
    <source>
        <dbReference type="Pfam" id="PF02698"/>
    </source>
</evidence>
<organism evidence="3 4">
    <name type="scientific">Paenibacillus provencensis</name>
    <dbReference type="NCBI Taxonomy" id="441151"/>
    <lineage>
        <taxon>Bacteria</taxon>
        <taxon>Bacillati</taxon>
        <taxon>Bacillota</taxon>
        <taxon>Bacilli</taxon>
        <taxon>Bacillales</taxon>
        <taxon>Paenibacillaceae</taxon>
        <taxon>Paenibacillus</taxon>
    </lineage>
</organism>
<dbReference type="PANTHER" id="PTHR30336">
    <property type="entry name" value="INNER MEMBRANE PROTEIN, PROBABLE PERMEASE"/>
    <property type="match status" value="1"/>
</dbReference>
<dbReference type="CDD" id="cd06259">
    <property type="entry name" value="YdcF-like"/>
    <property type="match status" value="1"/>
</dbReference>
<proteinExistence type="predicted"/>
<keyword evidence="1" id="KW-1133">Transmembrane helix</keyword>
<reference evidence="4" key="1">
    <citation type="journal article" date="2019" name="Int. J. Syst. Evol. Microbiol.">
        <title>The Global Catalogue of Microorganisms (GCM) 10K type strain sequencing project: providing services to taxonomists for standard genome sequencing and annotation.</title>
        <authorList>
            <consortium name="The Broad Institute Genomics Platform"/>
            <consortium name="The Broad Institute Genome Sequencing Center for Infectious Disease"/>
            <person name="Wu L."/>
            <person name="Ma J."/>
        </authorList>
    </citation>
    <scope>NUCLEOTIDE SEQUENCE [LARGE SCALE GENOMIC DNA]</scope>
    <source>
        <strain evidence="4">CCUG 53519</strain>
    </source>
</reference>